<keyword evidence="3" id="KW-1185">Reference proteome</keyword>
<dbReference type="Proteomes" id="UP001210925">
    <property type="component" value="Unassembled WGS sequence"/>
</dbReference>
<reference evidence="2" key="1">
    <citation type="submission" date="2020-05" db="EMBL/GenBank/DDBJ databases">
        <title>Phylogenomic resolution of chytrid fungi.</title>
        <authorList>
            <person name="Stajich J.E."/>
            <person name="Amses K."/>
            <person name="Simmons R."/>
            <person name="Seto K."/>
            <person name="Myers J."/>
            <person name="Bonds A."/>
            <person name="Quandt C.A."/>
            <person name="Barry K."/>
            <person name="Liu P."/>
            <person name="Grigoriev I."/>
            <person name="Longcore J.E."/>
            <person name="James T.Y."/>
        </authorList>
    </citation>
    <scope>NUCLEOTIDE SEQUENCE</scope>
    <source>
        <strain evidence="2">PLAUS21</strain>
    </source>
</reference>
<dbReference type="CDD" id="cd20537">
    <property type="entry name" value="CYCLIN_CCNO-like_rpt2"/>
    <property type="match status" value="1"/>
</dbReference>
<accession>A0AAD5UP65</accession>
<dbReference type="EMBL" id="JADGKB010000009">
    <property type="protein sequence ID" value="KAJ3260757.1"/>
    <property type="molecule type" value="Genomic_DNA"/>
</dbReference>
<name>A0AAD5UP65_9FUNG</name>
<organism evidence="2 3">
    <name type="scientific">Boothiomyces macroporosus</name>
    <dbReference type="NCBI Taxonomy" id="261099"/>
    <lineage>
        <taxon>Eukaryota</taxon>
        <taxon>Fungi</taxon>
        <taxon>Fungi incertae sedis</taxon>
        <taxon>Chytridiomycota</taxon>
        <taxon>Chytridiomycota incertae sedis</taxon>
        <taxon>Chytridiomycetes</taxon>
        <taxon>Rhizophydiales</taxon>
        <taxon>Terramycetaceae</taxon>
        <taxon>Boothiomyces</taxon>
    </lineage>
</organism>
<dbReference type="Gene3D" id="1.10.472.10">
    <property type="entry name" value="Cyclin-like"/>
    <property type="match status" value="1"/>
</dbReference>
<protein>
    <recommendedName>
        <fullName evidence="1">Cyclin C-terminal domain-containing protein</fullName>
    </recommendedName>
</protein>
<dbReference type="Pfam" id="PF02984">
    <property type="entry name" value="Cyclin_C"/>
    <property type="match status" value="1"/>
</dbReference>
<evidence type="ECO:0000313" key="3">
    <source>
        <dbReference type="Proteomes" id="UP001210925"/>
    </source>
</evidence>
<comment type="caution">
    <text evidence="2">The sequence shown here is derived from an EMBL/GenBank/DDBJ whole genome shotgun (WGS) entry which is preliminary data.</text>
</comment>
<dbReference type="SMART" id="SM01332">
    <property type="entry name" value="Cyclin_C"/>
    <property type="match status" value="1"/>
</dbReference>
<dbReference type="SUPFAM" id="SSF47954">
    <property type="entry name" value="Cyclin-like"/>
    <property type="match status" value="1"/>
</dbReference>
<feature type="domain" description="Cyclin C-terminal" evidence="1">
    <location>
        <begin position="16"/>
        <end position="122"/>
    </location>
</feature>
<proteinExistence type="predicted"/>
<evidence type="ECO:0000313" key="2">
    <source>
        <dbReference type="EMBL" id="KAJ3260757.1"/>
    </source>
</evidence>
<gene>
    <name evidence="2" type="ORF">HK103_007320</name>
</gene>
<dbReference type="InterPro" id="IPR004367">
    <property type="entry name" value="Cyclin_C-dom"/>
</dbReference>
<evidence type="ECO:0000259" key="1">
    <source>
        <dbReference type="SMART" id="SM01332"/>
    </source>
</evidence>
<dbReference type="AlphaFoldDB" id="A0AAD5UP65"/>
<dbReference type="InterPro" id="IPR036915">
    <property type="entry name" value="Cyclin-like_sf"/>
</dbReference>
<sequence>MERFILIELKFYLGHVSSYQFMQIYSKMWMISPDSKIAGVSKYLIELASLNRKCLGVLPSAIAKSCLHLAYLIVEGKQLPNLNTTENMTLKLIYECLRSPPNSLVKKFTSREYGQASLIVQRYNDDSISKQYVIQNGLLTPPKDEGMKSEFQFDPAVGYSVGFGYRKWVPGVTEGHPIFGWN</sequence>